<proteinExistence type="predicted"/>
<name>A0A0E9P5R3_ANGAN</name>
<evidence type="ECO:0000313" key="1">
    <source>
        <dbReference type="EMBL" id="JAG99875.1"/>
    </source>
</evidence>
<dbReference type="EMBL" id="GBXM01108701">
    <property type="protein sequence ID" value="JAG99875.1"/>
    <property type="molecule type" value="Transcribed_RNA"/>
</dbReference>
<protein>
    <submittedName>
        <fullName evidence="1">Uncharacterized protein</fullName>
    </submittedName>
</protein>
<reference evidence="1" key="2">
    <citation type="journal article" date="2015" name="Fish Shellfish Immunol.">
        <title>Early steps in the European eel (Anguilla anguilla)-Vibrio vulnificus interaction in the gills: Role of the RtxA13 toxin.</title>
        <authorList>
            <person name="Callol A."/>
            <person name="Pajuelo D."/>
            <person name="Ebbesson L."/>
            <person name="Teles M."/>
            <person name="MacKenzie S."/>
            <person name="Amaro C."/>
        </authorList>
    </citation>
    <scope>NUCLEOTIDE SEQUENCE</scope>
</reference>
<sequence>MTAYMSVCNRGITRILQSTLSAWENKGEKIHTDHTHCIWQARPK</sequence>
<accession>A0A0E9P5R3</accession>
<reference evidence="1" key="1">
    <citation type="submission" date="2014-11" db="EMBL/GenBank/DDBJ databases">
        <authorList>
            <person name="Amaro Gonzalez C."/>
        </authorList>
    </citation>
    <scope>NUCLEOTIDE SEQUENCE</scope>
</reference>
<dbReference type="AlphaFoldDB" id="A0A0E9P5R3"/>
<organism evidence="1">
    <name type="scientific">Anguilla anguilla</name>
    <name type="common">European freshwater eel</name>
    <name type="synonym">Muraena anguilla</name>
    <dbReference type="NCBI Taxonomy" id="7936"/>
    <lineage>
        <taxon>Eukaryota</taxon>
        <taxon>Metazoa</taxon>
        <taxon>Chordata</taxon>
        <taxon>Craniata</taxon>
        <taxon>Vertebrata</taxon>
        <taxon>Euteleostomi</taxon>
        <taxon>Actinopterygii</taxon>
        <taxon>Neopterygii</taxon>
        <taxon>Teleostei</taxon>
        <taxon>Anguilliformes</taxon>
        <taxon>Anguillidae</taxon>
        <taxon>Anguilla</taxon>
    </lineage>
</organism>